<protein>
    <submittedName>
        <fullName evidence="1">Uncharacterized protein</fullName>
    </submittedName>
</protein>
<evidence type="ECO:0000313" key="1">
    <source>
        <dbReference type="EMBL" id="BAO56688.1"/>
    </source>
</evidence>
<accession>W8VWX2</accession>
<reference evidence="1 2" key="1">
    <citation type="journal article" date="2014" name="Proc. Natl. Acad. Sci. U.S.A.">
        <title>Functional characterization of flavobacteria rhodopsins reveals a unique class of light-driven chloride pump in bacteria.</title>
        <authorList>
            <person name="Yoshizawa S."/>
            <person name="Kumagai Y."/>
            <person name="Kim H."/>
            <person name="Ogura Y."/>
            <person name="Hayashi T."/>
            <person name="Iwasaki W."/>
            <person name="DeLong E.F."/>
            <person name="Kogure K."/>
        </authorList>
    </citation>
    <scope>NUCLEOTIDE SEQUENCE [LARGE SCALE GENOMIC DNA]</scope>
    <source>
        <strain evidence="1 2">S1-08</strain>
    </source>
</reference>
<dbReference type="STRING" id="1454201.NMS_2679"/>
<dbReference type="AlphaFoldDB" id="W8VWX2"/>
<keyword evidence="2" id="KW-1185">Reference proteome</keyword>
<dbReference type="EMBL" id="AP014548">
    <property type="protein sequence ID" value="BAO56688.1"/>
    <property type="molecule type" value="Genomic_DNA"/>
</dbReference>
<evidence type="ECO:0000313" key="2">
    <source>
        <dbReference type="Proteomes" id="UP000031760"/>
    </source>
</evidence>
<organism evidence="1 2">
    <name type="scientific">Nonlabens marinus S1-08</name>
    <dbReference type="NCBI Taxonomy" id="1454201"/>
    <lineage>
        <taxon>Bacteria</taxon>
        <taxon>Pseudomonadati</taxon>
        <taxon>Bacteroidota</taxon>
        <taxon>Flavobacteriia</taxon>
        <taxon>Flavobacteriales</taxon>
        <taxon>Flavobacteriaceae</taxon>
        <taxon>Nonlabens</taxon>
    </lineage>
</organism>
<sequence length="37" mass="4630">MIPSNTFNETRELINKRFRPERGFSESWNTRRRYRLA</sequence>
<dbReference type="HOGENOM" id="CLU_3346602_0_0_10"/>
<proteinExistence type="predicted"/>
<name>W8VWX2_9FLAO</name>
<gene>
    <name evidence="1" type="ORF">NMS_2679</name>
</gene>
<dbReference type="Proteomes" id="UP000031760">
    <property type="component" value="Chromosome"/>
</dbReference>
<dbReference type="KEGG" id="nmf:NMS_2679"/>